<dbReference type="GO" id="GO:0006203">
    <property type="term" value="P:dGTP catabolic process"/>
    <property type="evidence" value="ECO:0007669"/>
    <property type="project" value="TreeGrafter"/>
</dbReference>
<accession>A0A1Y2K5I2</accession>
<dbReference type="STRING" id="1434232.MAIT1_04110"/>
<dbReference type="InterPro" id="IPR006674">
    <property type="entry name" value="HD_domain"/>
</dbReference>
<sequence>MSHKVFRDAIHDMIALHREPHGPAPELADWGDALLLELINTPEMQRLRRIRQLGTAYWVYPSAEHSRFSHALGVMHLAKQIVAALGQRHPGLLRNQTALAIRVAALVHDVGHGPYSHAFESLNDGGPRHEIWSWRILSRPNSGLRRAISAHASRLYLNEEEFLTDVGQILGALPAEGLNRLGRQIIASQLDADRMDYLLRDAHFTGVSYGRYDLAWLLHSLRAAQVEGQWRLCVDLSKGPAALESHIEARDHMYRQVYDHKSVRGFDIQLIHLFRILRAHIDQHGAPPPETPSALQRFLLRDPKQDDNGAVADYLNLDDSVIACAIGQWAALPDADCASDLMAELRHRSRSLRDRAGLYKRLHWREGDSDGLWPEDRPAAEAVIRDADAACALALFIQQQAHTPLSVTGNDGKSRNLPLALLVYVDQLERAPYAHLRYQAGHAEPVYAIDGAGRAMAAERISERIDFLGREKRRMARVYVDPRAVKAITALLQRQFRHPQLRLATRDHDG</sequence>
<comment type="caution">
    <text evidence="2">The sequence shown here is derived from an EMBL/GenBank/DDBJ whole genome shotgun (WGS) entry which is preliminary data.</text>
</comment>
<reference evidence="2 3" key="1">
    <citation type="journal article" date="2016" name="BMC Genomics">
        <title>Combined genomic and structural analyses of a cultured magnetotactic bacterium reveals its niche adaptation to a dynamic environment.</title>
        <authorList>
            <person name="Araujo A.C."/>
            <person name="Morillo V."/>
            <person name="Cypriano J."/>
            <person name="Teixeira L.C."/>
            <person name="Leao P."/>
            <person name="Lyra S."/>
            <person name="Almeida L.G."/>
            <person name="Bazylinski D.A."/>
            <person name="Vasconcellos A.T."/>
            <person name="Abreu F."/>
            <person name="Lins U."/>
        </authorList>
    </citation>
    <scope>NUCLEOTIDE SEQUENCE [LARGE SCALE GENOMIC DNA]</scope>
    <source>
        <strain evidence="2 3">IT-1</strain>
    </source>
</reference>
<evidence type="ECO:0000313" key="2">
    <source>
        <dbReference type="EMBL" id="OSM04243.1"/>
    </source>
</evidence>
<dbReference type="Gene3D" id="1.10.3210.10">
    <property type="entry name" value="Hypothetical protein af1432"/>
    <property type="match status" value="1"/>
</dbReference>
<dbReference type="SUPFAM" id="SSF109604">
    <property type="entry name" value="HD-domain/PDEase-like"/>
    <property type="match status" value="1"/>
</dbReference>
<name>A0A1Y2K5I2_9PROT</name>
<dbReference type="Proteomes" id="UP000194003">
    <property type="component" value="Unassembled WGS sequence"/>
</dbReference>
<dbReference type="Pfam" id="PF01966">
    <property type="entry name" value="HD"/>
    <property type="match status" value="1"/>
</dbReference>
<evidence type="ECO:0000313" key="3">
    <source>
        <dbReference type="Proteomes" id="UP000194003"/>
    </source>
</evidence>
<proteinExistence type="predicted"/>
<dbReference type="SMART" id="SM00471">
    <property type="entry name" value="HDc"/>
    <property type="match status" value="1"/>
</dbReference>
<dbReference type="PANTHER" id="PTHR11373:SF4">
    <property type="entry name" value="DEOXYNUCLEOSIDE TRIPHOSPHATE TRIPHOSPHOHYDROLASE SAMHD1"/>
    <property type="match status" value="1"/>
</dbReference>
<keyword evidence="3" id="KW-1185">Reference proteome</keyword>
<dbReference type="InterPro" id="IPR050135">
    <property type="entry name" value="dGTPase-like"/>
</dbReference>
<dbReference type="EMBL" id="LVJN01000019">
    <property type="protein sequence ID" value="OSM04243.1"/>
    <property type="molecule type" value="Genomic_DNA"/>
</dbReference>
<dbReference type="AlphaFoldDB" id="A0A1Y2K5I2"/>
<dbReference type="OrthoDB" id="9803619at2"/>
<dbReference type="GO" id="GO:0008832">
    <property type="term" value="F:dGTPase activity"/>
    <property type="evidence" value="ECO:0007669"/>
    <property type="project" value="TreeGrafter"/>
</dbReference>
<dbReference type="InterPro" id="IPR003607">
    <property type="entry name" value="HD/PDEase_dom"/>
</dbReference>
<keyword evidence="2" id="KW-0378">Hydrolase</keyword>
<gene>
    <name evidence="2" type="ORF">MAIT1_04110</name>
</gene>
<protein>
    <submittedName>
        <fullName evidence="2">Putative metal dependent phosphohydrolase</fullName>
    </submittedName>
</protein>
<feature type="domain" description="HD/PDEase" evidence="1">
    <location>
        <begin position="63"/>
        <end position="207"/>
    </location>
</feature>
<organism evidence="2 3">
    <name type="scientific">Magnetofaba australis IT-1</name>
    <dbReference type="NCBI Taxonomy" id="1434232"/>
    <lineage>
        <taxon>Bacteria</taxon>
        <taxon>Pseudomonadati</taxon>
        <taxon>Pseudomonadota</taxon>
        <taxon>Magnetococcia</taxon>
        <taxon>Magnetococcales</taxon>
        <taxon>Magnetococcaceae</taxon>
        <taxon>Magnetofaba</taxon>
    </lineage>
</organism>
<evidence type="ECO:0000259" key="1">
    <source>
        <dbReference type="SMART" id="SM00471"/>
    </source>
</evidence>
<dbReference type="CDD" id="cd00077">
    <property type="entry name" value="HDc"/>
    <property type="match status" value="1"/>
</dbReference>
<dbReference type="PANTHER" id="PTHR11373">
    <property type="entry name" value="DEOXYNUCLEOSIDE TRIPHOSPHATE TRIPHOSPHOHYDROLASE"/>
    <property type="match status" value="1"/>
</dbReference>